<sequence>MSRDFEEFVEAETPRLLGLAHALAGNPHDAWDLVQESLTRVGVRWRRLASDNPGGYARTTLVRLNIDRARRSRREVLPGAVPDRQAPVEIVDPVDPWLIDALNTLTPQQRTAVVLRVLEDLDYDGLAEQLGCSIGTARSHLSRGLSRMRARAEAREEVGGT</sequence>
<dbReference type="EMBL" id="JAFBBZ010000001">
    <property type="protein sequence ID" value="MBM7509351.1"/>
    <property type="molecule type" value="Genomic_DNA"/>
</dbReference>
<dbReference type="PANTHER" id="PTHR43133">
    <property type="entry name" value="RNA POLYMERASE ECF-TYPE SIGMA FACTO"/>
    <property type="match status" value="1"/>
</dbReference>
<comment type="similarity">
    <text evidence="1">Belongs to the sigma-70 factor family. ECF subfamily.</text>
</comment>
<organism evidence="8 9">
    <name type="scientific">Nocardioides salarius</name>
    <dbReference type="NCBI Taxonomy" id="374513"/>
    <lineage>
        <taxon>Bacteria</taxon>
        <taxon>Bacillati</taxon>
        <taxon>Actinomycetota</taxon>
        <taxon>Actinomycetes</taxon>
        <taxon>Propionibacteriales</taxon>
        <taxon>Nocardioidaceae</taxon>
        <taxon>Nocardioides</taxon>
    </lineage>
</organism>
<dbReference type="SUPFAM" id="SSF88659">
    <property type="entry name" value="Sigma3 and sigma4 domains of RNA polymerase sigma factors"/>
    <property type="match status" value="1"/>
</dbReference>
<proteinExistence type="inferred from homology"/>
<dbReference type="InterPro" id="IPR013325">
    <property type="entry name" value="RNA_pol_sigma_r2"/>
</dbReference>
<evidence type="ECO:0000256" key="4">
    <source>
        <dbReference type="ARBA" id="ARBA00023125"/>
    </source>
</evidence>
<evidence type="ECO:0000256" key="1">
    <source>
        <dbReference type="ARBA" id="ARBA00010641"/>
    </source>
</evidence>
<protein>
    <submittedName>
        <fullName evidence="8">RNA polymerase sigma-70 factor (Sigma-E family)</fullName>
    </submittedName>
</protein>
<comment type="caution">
    <text evidence="8">The sequence shown here is derived from an EMBL/GenBank/DDBJ whole genome shotgun (WGS) entry which is preliminary data.</text>
</comment>
<evidence type="ECO:0000256" key="2">
    <source>
        <dbReference type="ARBA" id="ARBA00023015"/>
    </source>
</evidence>
<gene>
    <name evidence="8" type="ORF">JOE61_003165</name>
</gene>
<feature type="domain" description="RNA polymerase sigma factor 70 region 4 type 2" evidence="7">
    <location>
        <begin position="98"/>
        <end position="148"/>
    </location>
</feature>
<evidence type="ECO:0000259" key="6">
    <source>
        <dbReference type="Pfam" id="PF04542"/>
    </source>
</evidence>
<dbReference type="InterPro" id="IPR013249">
    <property type="entry name" value="RNA_pol_sigma70_r4_t2"/>
</dbReference>
<dbReference type="InterPro" id="IPR013324">
    <property type="entry name" value="RNA_pol_sigma_r3/r4-like"/>
</dbReference>
<dbReference type="PANTHER" id="PTHR43133:SF50">
    <property type="entry name" value="ECF RNA POLYMERASE SIGMA FACTOR SIGM"/>
    <property type="match status" value="1"/>
</dbReference>
<dbReference type="Proteomes" id="UP000732378">
    <property type="component" value="Unassembled WGS sequence"/>
</dbReference>
<evidence type="ECO:0000256" key="3">
    <source>
        <dbReference type="ARBA" id="ARBA00023082"/>
    </source>
</evidence>
<dbReference type="InterPro" id="IPR036388">
    <property type="entry name" value="WH-like_DNA-bd_sf"/>
</dbReference>
<dbReference type="Gene3D" id="1.10.1740.10">
    <property type="match status" value="1"/>
</dbReference>
<evidence type="ECO:0000313" key="9">
    <source>
        <dbReference type="Proteomes" id="UP000732378"/>
    </source>
</evidence>
<keyword evidence="9" id="KW-1185">Reference proteome</keyword>
<evidence type="ECO:0000256" key="5">
    <source>
        <dbReference type="ARBA" id="ARBA00023163"/>
    </source>
</evidence>
<evidence type="ECO:0000259" key="7">
    <source>
        <dbReference type="Pfam" id="PF08281"/>
    </source>
</evidence>
<dbReference type="InterPro" id="IPR039425">
    <property type="entry name" value="RNA_pol_sigma-70-like"/>
</dbReference>
<name>A0ABS2MDT4_9ACTN</name>
<reference evidence="8 9" key="1">
    <citation type="submission" date="2021-01" db="EMBL/GenBank/DDBJ databases">
        <title>Sequencing the genomes of 1000 actinobacteria strains.</title>
        <authorList>
            <person name="Klenk H.-P."/>
        </authorList>
    </citation>
    <scope>NUCLEOTIDE SEQUENCE [LARGE SCALE GENOMIC DNA]</scope>
    <source>
        <strain evidence="8 9">DSM 18239</strain>
    </source>
</reference>
<dbReference type="Pfam" id="PF08281">
    <property type="entry name" value="Sigma70_r4_2"/>
    <property type="match status" value="1"/>
</dbReference>
<keyword evidence="3" id="KW-0731">Sigma factor</keyword>
<keyword evidence="4" id="KW-0238">DNA-binding</keyword>
<feature type="domain" description="RNA polymerase sigma-70 region 2" evidence="6">
    <location>
        <begin position="9"/>
        <end position="74"/>
    </location>
</feature>
<dbReference type="Pfam" id="PF04542">
    <property type="entry name" value="Sigma70_r2"/>
    <property type="match status" value="1"/>
</dbReference>
<keyword evidence="2" id="KW-0805">Transcription regulation</keyword>
<dbReference type="InterPro" id="IPR007627">
    <property type="entry name" value="RNA_pol_sigma70_r2"/>
</dbReference>
<accession>A0ABS2MDT4</accession>
<dbReference type="NCBIfam" id="TIGR02937">
    <property type="entry name" value="sigma70-ECF"/>
    <property type="match status" value="1"/>
</dbReference>
<evidence type="ECO:0000313" key="8">
    <source>
        <dbReference type="EMBL" id="MBM7509351.1"/>
    </source>
</evidence>
<dbReference type="SUPFAM" id="SSF88946">
    <property type="entry name" value="Sigma2 domain of RNA polymerase sigma factors"/>
    <property type="match status" value="1"/>
</dbReference>
<dbReference type="CDD" id="cd06171">
    <property type="entry name" value="Sigma70_r4"/>
    <property type="match status" value="1"/>
</dbReference>
<dbReference type="RefSeq" id="WP_193667125.1">
    <property type="nucleotide sequence ID" value="NZ_JACDTV010000001.1"/>
</dbReference>
<dbReference type="InterPro" id="IPR014284">
    <property type="entry name" value="RNA_pol_sigma-70_dom"/>
</dbReference>
<keyword evidence="5" id="KW-0804">Transcription</keyword>
<dbReference type="Gene3D" id="1.10.10.10">
    <property type="entry name" value="Winged helix-like DNA-binding domain superfamily/Winged helix DNA-binding domain"/>
    <property type="match status" value="1"/>
</dbReference>